<keyword evidence="3" id="KW-1185">Reference proteome</keyword>
<organism evidence="2 3">
    <name type="scientific">Pseudochryseolinea flava</name>
    <dbReference type="NCBI Taxonomy" id="2059302"/>
    <lineage>
        <taxon>Bacteria</taxon>
        <taxon>Pseudomonadati</taxon>
        <taxon>Bacteroidota</taxon>
        <taxon>Cytophagia</taxon>
        <taxon>Cytophagales</taxon>
        <taxon>Fulvivirgaceae</taxon>
        <taxon>Pseudochryseolinea</taxon>
    </lineage>
</organism>
<sequence>MAYNLALAERIRTYLELIPDIKVVEQEMFRGLAFLVKGKMCINVSGDNLMCRYDPALEEDVAERNGFEPMIMKGKQLRGYCYVNEAGYKSKANFEYWLKLCLDFNEKAKASKKKKKKAPLKRKVKK</sequence>
<protein>
    <submittedName>
        <fullName evidence="2">RNA methyltransferase</fullName>
    </submittedName>
</protein>
<proteinExistence type="predicted"/>
<keyword evidence="2" id="KW-0808">Transferase</keyword>
<dbReference type="Gene3D" id="3.30.1460.30">
    <property type="entry name" value="YgaC/TfoX-N like chaperone"/>
    <property type="match status" value="1"/>
</dbReference>
<evidence type="ECO:0000313" key="2">
    <source>
        <dbReference type="EMBL" id="RAV99633.1"/>
    </source>
</evidence>
<keyword evidence="2" id="KW-0489">Methyltransferase</keyword>
<name>A0A364Y1J6_9BACT</name>
<gene>
    <name evidence="2" type="ORF">DQQ10_18730</name>
</gene>
<dbReference type="EMBL" id="QMFY01000010">
    <property type="protein sequence ID" value="RAV99633.1"/>
    <property type="molecule type" value="Genomic_DNA"/>
</dbReference>
<dbReference type="RefSeq" id="WP_112748420.1">
    <property type="nucleotide sequence ID" value="NZ_QMFY01000010.1"/>
</dbReference>
<reference evidence="2 3" key="1">
    <citation type="submission" date="2018-06" db="EMBL/GenBank/DDBJ databases">
        <title>Chryseolinea flavus sp. nov., a member of the phylum Bacteroidetes isolated from soil.</title>
        <authorList>
            <person name="Li Y."/>
            <person name="Wang J."/>
        </authorList>
    </citation>
    <scope>NUCLEOTIDE SEQUENCE [LARGE SCALE GENOMIC DNA]</scope>
    <source>
        <strain evidence="2 3">SDU1-6</strain>
    </source>
</reference>
<dbReference type="AlphaFoldDB" id="A0A364Y1J6"/>
<dbReference type="Pfam" id="PF04993">
    <property type="entry name" value="TfoX_N"/>
    <property type="match status" value="1"/>
</dbReference>
<evidence type="ECO:0000313" key="3">
    <source>
        <dbReference type="Proteomes" id="UP000251889"/>
    </source>
</evidence>
<feature type="domain" description="TfoX N-terminal" evidence="1">
    <location>
        <begin position="22"/>
        <end position="104"/>
    </location>
</feature>
<dbReference type="Proteomes" id="UP000251889">
    <property type="component" value="Unassembled WGS sequence"/>
</dbReference>
<dbReference type="GO" id="GO:0008168">
    <property type="term" value="F:methyltransferase activity"/>
    <property type="evidence" value="ECO:0007669"/>
    <property type="project" value="UniProtKB-KW"/>
</dbReference>
<evidence type="ECO:0000259" key="1">
    <source>
        <dbReference type="Pfam" id="PF04993"/>
    </source>
</evidence>
<comment type="caution">
    <text evidence="2">The sequence shown here is derived from an EMBL/GenBank/DDBJ whole genome shotgun (WGS) entry which is preliminary data.</text>
</comment>
<dbReference type="GO" id="GO:0032259">
    <property type="term" value="P:methylation"/>
    <property type="evidence" value="ECO:0007669"/>
    <property type="project" value="UniProtKB-KW"/>
</dbReference>
<dbReference type="OrthoDB" id="214902at2"/>
<dbReference type="SUPFAM" id="SSF159894">
    <property type="entry name" value="YgaC/TfoX-N like"/>
    <property type="match status" value="1"/>
</dbReference>
<dbReference type="InterPro" id="IPR007076">
    <property type="entry name" value="TfoX_N"/>
</dbReference>
<accession>A0A364Y1J6</accession>